<evidence type="ECO:0000256" key="7">
    <source>
        <dbReference type="ARBA" id="ARBA00023139"/>
    </source>
</evidence>
<dbReference type="InterPro" id="IPR041848">
    <property type="entry name" value="Ste18_fungal"/>
</dbReference>
<dbReference type="FunFam" id="4.10.260.10:FF:000003">
    <property type="entry name" value="G-protein complex gamma subunit Ste18/GpgA"/>
    <property type="match status" value="1"/>
</dbReference>
<keyword evidence="8" id="KW-0807">Transducer</keyword>
<dbReference type="GO" id="GO:0000750">
    <property type="term" value="P:pheromone-dependent signal transduction involved in conjugation with cellular fusion"/>
    <property type="evidence" value="ECO:0007669"/>
    <property type="project" value="InterPro"/>
</dbReference>
<dbReference type="GO" id="GO:0005834">
    <property type="term" value="C:heterotrimeric G-protein complex"/>
    <property type="evidence" value="ECO:0007669"/>
    <property type="project" value="TreeGrafter"/>
</dbReference>
<gene>
    <name evidence="12" type="ORF">PNOK_0057000</name>
</gene>
<keyword evidence="6" id="KW-0472">Membrane</keyword>
<evidence type="ECO:0000313" key="13">
    <source>
        <dbReference type="Proteomes" id="UP000217199"/>
    </source>
</evidence>
<dbReference type="InParanoid" id="A0A286UVG6"/>
<dbReference type="Gene3D" id="4.10.260.10">
    <property type="entry name" value="Transducin (heterotrimeric G protein), gamma chain"/>
    <property type="match status" value="1"/>
</dbReference>
<evidence type="ECO:0000256" key="9">
    <source>
        <dbReference type="ARBA" id="ARBA00023288"/>
    </source>
</evidence>
<evidence type="ECO:0000256" key="6">
    <source>
        <dbReference type="ARBA" id="ARBA00023136"/>
    </source>
</evidence>
<keyword evidence="5" id="KW-0488">Methylation</keyword>
<dbReference type="AlphaFoldDB" id="A0A286UVG6"/>
<reference evidence="12 13" key="1">
    <citation type="journal article" date="2017" name="Mol. Ecol.">
        <title>Comparative and population genomic landscape of Phellinus noxius: A hypervariable fungus causing root rot in trees.</title>
        <authorList>
            <person name="Chung C.L."/>
            <person name="Lee T.J."/>
            <person name="Akiba M."/>
            <person name="Lee H.H."/>
            <person name="Kuo T.H."/>
            <person name="Liu D."/>
            <person name="Ke H.M."/>
            <person name="Yokoi T."/>
            <person name="Roa M.B."/>
            <person name="Lu M.J."/>
            <person name="Chang Y.Y."/>
            <person name="Ann P.J."/>
            <person name="Tsai J.N."/>
            <person name="Chen C.Y."/>
            <person name="Tzean S.S."/>
            <person name="Ota Y."/>
            <person name="Hattori T."/>
            <person name="Sahashi N."/>
            <person name="Liou R.F."/>
            <person name="Kikuchi T."/>
            <person name="Tsai I.J."/>
        </authorList>
    </citation>
    <scope>NUCLEOTIDE SEQUENCE [LARGE SCALE GENOMIC DNA]</scope>
    <source>
        <strain evidence="12 13">FFPRI411160</strain>
    </source>
</reference>
<dbReference type="SMART" id="SM01224">
    <property type="entry name" value="G_gamma"/>
    <property type="match status" value="1"/>
</dbReference>
<sequence>MDFSGNDLLFSRSSTLASHRLILSSIFSPCATSRGCLFFSLSSYTPVTRSSETHTQPLPVHQLKLRRLIEHNQRLREDLARPRVRVSEASASLIQYCKTTKDHLVPSVWGPVGRGEDPYAPPAQGCQCVIM</sequence>
<organism evidence="12 13">
    <name type="scientific">Pyrrhoderma noxium</name>
    <dbReference type="NCBI Taxonomy" id="2282107"/>
    <lineage>
        <taxon>Eukaryota</taxon>
        <taxon>Fungi</taxon>
        <taxon>Dikarya</taxon>
        <taxon>Basidiomycota</taxon>
        <taxon>Agaricomycotina</taxon>
        <taxon>Agaricomycetes</taxon>
        <taxon>Hymenochaetales</taxon>
        <taxon>Hymenochaetaceae</taxon>
        <taxon>Pyrrhoderma</taxon>
    </lineage>
</organism>
<evidence type="ECO:0000256" key="5">
    <source>
        <dbReference type="ARBA" id="ARBA00022481"/>
    </source>
</evidence>
<dbReference type="SUPFAM" id="SSF48670">
    <property type="entry name" value="Transducin (heterotrimeric G protein), gamma chain"/>
    <property type="match status" value="1"/>
</dbReference>
<comment type="similarity">
    <text evidence="2">Belongs to the G protein gamma family.</text>
</comment>
<evidence type="ECO:0000259" key="11">
    <source>
        <dbReference type="PROSITE" id="PS50058"/>
    </source>
</evidence>
<protein>
    <recommendedName>
        <fullName evidence="4">Guanine nucleotide-binding protein subunit gamma</fullName>
    </recommendedName>
</protein>
<keyword evidence="9" id="KW-0449">Lipoprotein</keyword>
<comment type="subcellular location">
    <subcellularLocation>
        <location evidence="1">Membrane</location>
        <topology evidence="1">Peripheral membrane protein</topology>
    </subcellularLocation>
</comment>
<dbReference type="Pfam" id="PF00631">
    <property type="entry name" value="G-gamma"/>
    <property type="match status" value="1"/>
</dbReference>
<dbReference type="InterPro" id="IPR015898">
    <property type="entry name" value="G-protein_gamma-like_dom"/>
</dbReference>
<keyword evidence="13" id="KW-1185">Reference proteome</keyword>
<evidence type="ECO:0000256" key="4">
    <source>
        <dbReference type="ARBA" id="ARBA00016111"/>
    </source>
</evidence>
<dbReference type="PANTHER" id="PTHR28189:SF1">
    <property type="entry name" value="GUANINE NUCLEOTIDE-BINDING PROTEIN SUBUNIT GAMMA"/>
    <property type="match status" value="1"/>
</dbReference>
<dbReference type="OrthoDB" id="19232at2759"/>
<evidence type="ECO:0000256" key="8">
    <source>
        <dbReference type="ARBA" id="ARBA00023224"/>
    </source>
</evidence>
<dbReference type="PROSITE" id="PS50058">
    <property type="entry name" value="G_PROTEIN_GAMMA"/>
    <property type="match status" value="1"/>
</dbReference>
<comment type="subunit">
    <text evidence="3">G proteins are composed of 3 units, alpha, beta and gamma.</text>
</comment>
<dbReference type="STRING" id="2282107.A0A286UVG6"/>
<evidence type="ECO:0000256" key="2">
    <source>
        <dbReference type="ARBA" id="ARBA00007431"/>
    </source>
</evidence>
<evidence type="ECO:0000256" key="1">
    <source>
        <dbReference type="ARBA" id="ARBA00004170"/>
    </source>
</evidence>
<proteinExistence type="inferred from homology"/>
<keyword evidence="7" id="KW-0564">Palmitate</keyword>
<dbReference type="PANTHER" id="PTHR28189">
    <property type="entry name" value="GUANINE NUCLEOTIDE-BINDING PROTEIN SUBUNIT GAMMA"/>
    <property type="match status" value="1"/>
</dbReference>
<dbReference type="GO" id="GO:0007186">
    <property type="term" value="P:G protein-coupled receptor signaling pathway"/>
    <property type="evidence" value="ECO:0007669"/>
    <property type="project" value="InterPro"/>
</dbReference>
<dbReference type="EMBL" id="NBII01000001">
    <property type="protein sequence ID" value="PAV23502.1"/>
    <property type="molecule type" value="Genomic_DNA"/>
</dbReference>
<dbReference type="InterPro" id="IPR036284">
    <property type="entry name" value="GGL_sf"/>
</dbReference>
<evidence type="ECO:0000313" key="12">
    <source>
        <dbReference type="EMBL" id="PAV23502.1"/>
    </source>
</evidence>
<dbReference type="Proteomes" id="UP000217199">
    <property type="component" value="Unassembled WGS sequence"/>
</dbReference>
<evidence type="ECO:0000256" key="10">
    <source>
        <dbReference type="ARBA" id="ARBA00023289"/>
    </source>
</evidence>
<evidence type="ECO:0000256" key="3">
    <source>
        <dbReference type="ARBA" id="ARBA00011581"/>
    </source>
</evidence>
<accession>A0A286UVG6</accession>
<dbReference type="GO" id="GO:0031681">
    <property type="term" value="F:G-protein beta-subunit binding"/>
    <property type="evidence" value="ECO:0007669"/>
    <property type="project" value="InterPro"/>
</dbReference>
<name>A0A286UVG6_9AGAM</name>
<comment type="caution">
    <text evidence="12">The sequence shown here is derived from an EMBL/GenBank/DDBJ whole genome shotgun (WGS) entry which is preliminary data.</text>
</comment>
<feature type="domain" description="G protein gamma" evidence="11">
    <location>
        <begin position="73"/>
        <end position="131"/>
    </location>
</feature>
<keyword evidence="10" id="KW-0636">Prenylation</keyword>